<dbReference type="PANTHER" id="PTHR43400:SF10">
    <property type="entry name" value="3-OXOSTEROID 1-DEHYDROGENASE"/>
    <property type="match status" value="1"/>
</dbReference>
<organism evidence="6 7">
    <name type="scientific">Rhodovulum sulfidophilum</name>
    <name type="common">Rhodobacter sulfidophilus</name>
    <dbReference type="NCBI Taxonomy" id="35806"/>
    <lineage>
        <taxon>Bacteria</taxon>
        <taxon>Pseudomonadati</taxon>
        <taxon>Pseudomonadota</taxon>
        <taxon>Alphaproteobacteria</taxon>
        <taxon>Rhodobacterales</taxon>
        <taxon>Paracoccaceae</taxon>
        <taxon>Rhodovulum</taxon>
    </lineage>
</organism>
<comment type="caution">
    <text evidence="6">The sequence shown here is derived from an EMBL/GenBank/DDBJ whole genome shotgun (WGS) entry which is preliminary data.</text>
</comment>
<keyword evidence="4" id="KW-0560">Oxidoreductase</keyword>
<dbReference type="InterPro" id="IPR050315">
    <property type="entry name" value="FAD-oxidoreductase_2"/>
</dbReference>
<dbReference type="InterPro" id="IPR027477">
    <property type="entry name" value="Succ_DH/fumarate_Rdtase_cat_sf"/>
</dbReference>
<evidence type="ECO:0000256" key="2">
    <source>
        <dbReference type="ARBA" id="ARBA00022630"/>
    </source>
</evidence>
<evidence type="ECO:0000313" key="6">
    <source>
        <dbReference type="EMBL" id="PZQ46453.1"/>
    </source>
</evidence>
<dbReference type="Proteomes" id="UP000249185">
    <property type="component" value="Unassembled WGS sequence"/>
</dbReference>
<reference evidence="6 7" key="1">
    <citation type="submission" date="2017-08" db="EMBL/GenBank/DDBJ databases">
        <title>Infants hospitalized years apart are colonized by the same room-sourced microbial strains.</title>
        <authorList>
            <person name="Brooks B."/>
            <person name="Olm M.R."/>
            <person name="Firek B.A."/>
            <person name="Baker R."/>
            <person name="Thomas B.C."/>
            <person name="Morowitz M.J."/>
            <person name="Banfield J.F."/>
        </authorList>
    </citation>
    <scope>NUCLEOTIDE SEQUENCE [LARGE SCALE GENOMIC DNA]</scope>
    <source>
        <strain evidence="6">S2_005_002_R2_34</strain>
    </source>
</reference>
<name>A0A2W5PVH2_RHOSU</name>
<keyword evidence="2" id="KW-0285">Flavoprotein</keyword>
<comment type="cofactor">
    <cofactor evidence="1">
        <name>FAD</name>
        <dbReference type="ChEBI" id="CHEBI:57692"/>
    </cofactor>
</comment>
<dbReference type="EMBL" id="QFPW01000025">
    <property type="protein sequence ID" value="PZQ46453.1"/>
    <property type="molecule type" value="Genomic_DNA"/>
</dbReference>
<keyword evidence="3" id="KW-0274">FAD</keyword>
<dbReference type="SUPFAM" id="SSF56425">
    <property type="entry name" value="Succinate dehydrogenase/fumarate reductase flavoprotein, catalytic domain"/>
    <property type="match status" value="1"/>
</dbReference>
<feature type="domain" description="FAD-dependent oxidoreductase 2 FAD-binding" evidence="5">
    <location>
        <begin position="18"/>
        <end position="546"/>
    </location>
</feature>
<dbReference type="Gene3D" id="3.50.50.60">
    <property type="entry name" value="FAD/NAD(P)-binding domain"/>
    <property type="match status" value="2"/>
</dbReference>
<dbReference type="GO" id="GO:0008202">
    <property type="term" value="P:steroid metabolic process"/>
    <property type="evidence" value="ECO:0007669"/>
    <property type="project" value="UniProtKB-ARBA"/>
</dbReference>
<evidence type="ECO:0000256" key="1">
    <source>
        <dbReference type="ARBA" id="ARBA00001974"/>
    </source>
</evidence>
<evidence type="ECO:0000256" key="3">
    <source>
        <dbReference type="ARBA" id="ARBA00022827"/>
    </source>
</evidence>
<proteinExistence type="predicted"/>
<dbReference type="PANTHER" id="PTHR43400">
    <property type="entry name" value="FUMARATE REDUCTASE"/>
    <property type="match status" value="1"/>
</dbReference>
<evidence type="ECO:0000313" key="7">
    <source>
        <dbReference type="Proteomes" id="UP000249185"/>
    </source>
</evidence>
<dbReference type="AlphaFoldDB" id="A0A2W5PVH2"/>
<evidence type="ECO:0000256" key="4">
    <source>
        <dbReference type="ARBA" id="ARBA00023002"/>
    </source>
</evidence>
<protein>
    <submittedName>
        <fullName evidence="6">3-ketosteroid-delta-1-dehydrogenase</fullName>
    </submittedName>
</protein>
<dbReference type="Pfam" id="PF00890">
    <property type="entry name" value="FAD_binding_2"/>
    <property type="match status" value="1"/>
</dbReference>
<dbReference type="NCBIfam" id="NF009479">
    <property type="entry name" value="PRK12845.1"/>
    <property type="match status" value="1"/>
</dbReference>
<sequence length="569" mass="60208">MPNTAIAPGPRAEDKRVDVLVVGSGTGLAAALAAREKGLSVLVVEKTALVGGSTARSGGAYWVPGNRALRDGGADTARAEAETYLDALVGDAAPRARREAFLDEGPAAIAMVERMTKLRFFWAEGYSDYHAERPGGSAAGRTCESLPFDMNLLGKEKSRLRRGDLRPPFPMPATGADYKWLNLTKRMPRKGLPIIARRMAQGLGGLAVGRHYVSGGQALAAGLFEGVIRAGIPVWTRARVVELVETGGRVAGAVVEQDGRRVTVTATRGVILAAGGYDHNTPMRVAYQSPSLAEDHSLGAEGNTGDAIVLGQAHGADLRLMREAWWFPAVPQPAGSYPKILLAERSLPGSLIVDRHGERFLDEAMDYMTFGQIVLRREAEGDPVGPMWIVFDQAYRDSYLFAIEIAAGKPLPRAWYDAGIAFKAESAAELARAAGLPEDRFAAALSRYNALCEAGRDTDFGRGDTAYDRYYGDPTVSPNPNLRPLSGALHAVRIVLSDLGTCGGLAADEKARVLRPDGAPIPGLYAIGNCAGNVFGHVYPGAGATIGQGLTFGYVAAADLAAQGGGDRP</sequence>
<dbReference type="InterPro" id="IPR003953">
    <property type="entry name" value="FAD-dep_OxRdtase_2_FAD-bd"/>
</dbReference>
<accession>A0A2W5PVH2</accession>
<dbReference type="InterPro" id="IPR036188">
    <property type="entry name" value="FAD/NAD-bd_sf"/>
</dbReference>
<gene>
    <name evidence="6" type="ORF">DI556_20365</name>
</gene>
<dbReference type="SUPFAM" id="SSF51905">
    <property type="entry name" value="FAD/NAD(P)-binding domain"/>
    <property type="match status" value="1"/>
</dbReference>
<dbReference type="GO" id="GO:0016491">
    <property type="term" value="F:oxidoreductase activity"/>
    <property type="evidence" value="ECO:0007669"/>
    <property type="project" value="UniProtKB-KW"/>
</dbReference>
<evidence type="ECO:0000259" key="5">
    <source>
        <dbReference type="Pfam" id="PF00890"/>
    </source>
</evidence>